<organism evidence="3 4">
    <name type="scientific">Pedobacter lusitanus</name>
    <dbReference type="NCBI Taxonomy" id="1503925"/>
    <lineage>
        <taxon>Bacteria</taxon>
        <taxon>Pseudomonadati</taxon>
        <taxon>Bacteroidota</taxon>
        <taxon>Sphingobacteriia</taxon>
        <taxon>Sphingobacteriales</taxon>
        <taxon>Sphingobacteriaceae</taxon>
        <taxon>Pedobacter</taxon>
    </lineage>
</organism>
<dbReference type="InterPro" id="IPR001789">
    <property type="entry name" value="Sig_transdc_resp-reg_receiver"/>
</dbReference>
<evidence type="ECO:0000259" key="2">
    <source>
        <dbReference type="PROSITE" id="PS50110"/>
    </source>
</evidence>
<dbReference type="Proteomes" id="UP000032049">
    <property type="component" value="Unassembled WGS sequence"/>
</dbReference>
<dbReference type="InterPro" id="IPR052893">
    <property type="entry name" value="TCS_response_regulator"/>
</dbReference>
<gene>
    <name evidence="3" type="ORF">TH53_23175</name>
</gene>
<evidence type="ECO:0000313" key="3">
    <source>
        <dbReference type="EMBL" id="KIO75022.1"/>
    </source>
</evidence>
<dbReference type="SMART" id="SM00448">
    <property type="entry name" value="REC"/>
    <property type="match status" value="1"/>
</dbReference>
<protein>
    <submittedName>
        <fullName evidence="3">Regulator</fullName>
    </submittedName>
</protein>
<dbReference type="RefSeq" id="WP_041886157.1">
    <property type="nucleotide sequence ID" value="NZ_CP157278.1"/>
</dbReference>
<dbReference type="PANTHER" id="PTHR44520">
    <property type="entry name" value="RESPONSE REGULATOR RCP1-RELATED"/>
    <property type="match status" value="1"/>
</dbReference>
<sequence length="142" mass="16397">MPNKLEKPVKVMLIDDNIIDLKINSKIIFISKLFDEIIQCQSGEEALSYFNTHSGQPDKLPNLILLDIQMPEMDGFEFLENYKRFPPELKENCVVAMLSSTLDFGDIRKAEANPYVIKLLKKPLFPAHLEDLFKTNFLTSKY</sequence>
<dbReference type="Gene3D" id="3.40.50.2300">
    <property type="match status" value="1"/>
</dbReference>
<dbReference type="OrthoDB" id="1121174at2"/>
<dbReference type="PANTHER" id="PTHR44520:SF2">
    <property type="entry name" value="RESPONSE REGULATOR RCP1"/>
    <property type="match status" value="1"/>
</dbReference>
<feature type="domain" description="Response regulatory" evidence="2">
    <location>
        <begin position="10"/>
        <end position="133"/>
    </location>
</feature>
<proteinExistence type="predicted"/>
<evidence type="ECO:0000256" key="1">
    <source>
        <dbReference type="PROSITE-ProRule" id="PRU00169"/>
    </source>
</evidence>
<accession>A0A0D0GCF0</accession>
<dbReference type="STRING" id="1503925.TH53_23175"/>
<dbReference type="Pfam" id="PF00072">
    <property type="entry name" value="Response_reg"/>
    <property type="match status" value="1"/>
</dbReference>
<feature type="modified residue" description="4-aspartylphosphate" evidence="1">
    <location>
        <position position="67"/>
    </location>
</feature>
<dbReference type="GO" id="GO:0000160">
    <property type="term" value="P:phosphorelay signal transduction system"/>
    <property type="evidence" value="ECO:0007669"/>
    <property type="project" value="InterPro"/>
</dbReference>
<keyword evidence="1" id="KW-0597">Phosphoprotein</keyword>
<evidence type="ECO:0000313" key="4">
    <source>
        <dbReference type="Proteomes" id="UP000032049"/>
    </source>
</evidence>
<dbReference type="SUPFAM" id="SSF52172">
    <property type="entry name" value="CheY-like"/>
    <property type="match status" value="1"/>
</dbReference>
<reference evidence="3 4" key="1">
    <citation type="submission" date="2015-01" db="EMBL/GenBank/DDBJ databases">
        <title>Draft genome sequence of Pedobacter sp. NL19 isolated from sludge of an effluent treatment pond in an abandoned uranium mine.</title>
        <authorList>
            <person name="Santos T."/>
            <person name="Caetano T."/>
            <person name="Covas C."/>
            <person name="Cruz A."/>
            <person name="Mendo S."/>
        </authorList>
    </citation>
    <scope>NUCLEOTIDE SEQUENCE [LARGE SCALE GENOMIC DNA]</scope>
    <source>
        <strain evidence="3 4">NL19</strain>
    </source>
</reference>
<dbReference type="EMBL" id="JXRA01000119">
    <property type="protein sequence ID" value="KIO75022.1"/>
    <property type="molecule type" value="Genomic_DNA"/>
</dbReference>
<dbReference type="InterPro" id="IPR011006">
    <property type="entry name" value="CheY-like_superfamily"/>
</dbReference>
<name>A0A0D0GCF0_9SPHI</name>
<comment type="caution">
    <text evidence="3">The sequence shown here is derived from an EMBL/GenBank/DDBJ whole genome shotgun (WGS) entry which is preliminary data.</text>
</comment>
<dbReference type="AlphaFoldDB" id="A0A0D0GCF0"/>
<keyword evidence="4" id="KW-1185">Reference proteome</keyword>
<dbReference type="PROSITE" id="PS50110">
    <property type="entry name" value="RESPONSE_REGULATORY"/>
    <property type="match status" value="1"/>
</dbReference>